<keyword evidence="1" id="KW-1133">Transmembrane helix</keyword>
<evidence type="ECO:0000256" key="1">
    <source>
        <dbReference type="SAM" id="Phobius"/>
    </source>
</evidence>
<keyword evidence="3" id="KW-1185">Reference proteome</keyword>
<sequence>MVLIIPIIYILSWRTCRNLGQAFQETVAWCAGYLITGSVLLLMSYGNWLDLVSGRPDQPGALIAMLGGFGGMLISRIVWKRRGGHLRQSSNRWIRAFNAARSNDASKARRRR</sequence>
<dbReference type="Proteomes" id="UP000004221">
    <property type="component" value="Unassembled WGS sequence"/>
</dbReference>
<organism evidence="2 3">
    <name type="scientific">Nitrolancea hollandica Lb</name>
    <dbReference type="NCBI Taxonomy" id="1129897"/>
    <lineage>
        <taxon>Bacteria</taxon>
        <taxon>Pseudomonadati</taxon>
        <taxon>Thermomicrobiota</taxon>
        <taxon>Thermomicrobia</taxon>
        <taxon>Sphaerobacterales</taxon>
        <taxon>Sphaerobacterineae</taxon>
        <taxon>Sphaerobacteraceae</taxon>
        <taxon>Nitrolancea</taxon>
    </lineage>
</organism>
<feature type="transmembrane region" description="Helical" evidence="1">
    <location>
        <begin position="27"/>
        <end position="48"/>
    </location>
</feature>
<reference evidence="2 3" key="1">
    <citation type="journal article" date="2012" name="ISME J.">
        <title>Nitrification expanded: discovery, physiology and genomics of a nitrite-oxidizing bacterium from the phylum Chloroflexi.</title>
        <authorList>
            <person name="Sorokin D.Y."/>
            <person name="Lucker S."/>
            <person name="Vejmelkova D."/>
            <person name="Kostrikina N.A."/>
            <person name="Kleerebezem R."/>
            <person name="Rijpstra W.I."/>
            <person name="Damste J.S."/>
            <person name="Le Paslier D."/>
            <person name="Muyzer G."/>
            <person name="Wagner M."/>
            <person name="van Loosdrecht M.C."/>
            <person name="Daims H."/>
        </authorList>
    </citation>
    <scope>NUCLEOTIDE SEQUENCE [LARGE SCALE GENOMIC DNA]</scope>
    <source>
        <strain evidence="3">none</strain>
    </source>
</reference>
<feature type="transmembrane region" description="Helical" evidence="1">
    <location>
        <begin position="60"/>
        <end position="79"/>
    </location>
</feature>
<evidence type="ECO:0000313" key="3">
    <source>
        <dbReference type="Proteomes" id="UP000004221"/>
    </source>
</evidence>
<gene>
    <name evidence="2" type="ORF">NITHO_1220003</name>
</gene>
<comment type="caution">
    <text evidence="2">The sequence shown here is derived from an EMBL/GenBank/DDBJ whole genome shotgun (WGS) entry which is preliminary data.</text>
</comment>
<proteinExistence type="predicted"/>
<name>I4ECT6_9BACT</name>
<dbReference type="OrthoDB" id="166112at2"/>
<dbReference type="RefSeq" id="WP_008474653.1">
    <property type="nucleotide sequence ID" value="NZ_CAGS01000027.1"/>
</dbReference>
<accession>I4ECT6</accession>
<keyword evidence="1" id="KW-0812">Transmembrane</keyword>
<dbReference type="EMBL" id="CAGS01000027">
    <property type="protein sequence ID" value="CCF82498.1"/>
    <property type="molecule type" value="Genomic_DNA"/>
</dbReference>
<evidence type="ECO:0000313" key="2">
    <source>
        <dbReference type="EMBL" id="CCF82498.1"/>
    </source>
</evidence>
<dbReference type="AlphaFoldDB" id="I4ECT6"/>
<protein>
    <submittedName>
        <fullName evidence="2">Uncharacterized protein</fullName>
    </submittedName>
</protein>
<keyword evidence="1" id="KW-0472">Membrane</keyword>